<evidence type="ECO:0000313" key="3">
    <source>
        <dbReference type="Proteomes" id="UP000019473"/>
    </source>
</evidence>
<feature type="compositionally biased region" description="Basic residues" evidence="1">
    <location>
        <begin position="1"/>
        <end position="16"/>
    </location>
</feature>
<dbReference type="Proteomes" id="UP000019473">
    <property type="component" value="Unassembled WGS sequence"/>
</dbReference>
<feature type="region of interest" description="Disordered" evidence="1">
    <location>
        <begin position="1"/>
        <end position="23"/>
    </location>
</feature>
<protein>
    <submittedName>
        <fullName evidence="2">Uncharacterized protein</fullName>
    </submittedName>
</protein>
<organism evidence="2 3">
    <name type="scientific">Cladophialophora yegresii CBS 114405</name>
    <dbReference type="NCBI Taxonomy" id="1182544"/>
    <lineage>
        <taxon>Eukaryota</taxon>
        <taxon>Fungi</taxon>
        <taxon>Dikarya</taxon>
        <taxon>Ascomycota</taxon>
        <taxon>Pezizomycotina</taxon>
        <taxon>Eurotiomycetes</taxon>
        <taxon>Chaetothyriomycetidae</taxon>
        <taxon>Chaetothyriales</taxon>
        <taxon>Herpotrichiellaceae</taxon>
        <taxon>Cladophialophora</taxon>
    </lineage>
</organism>
<dbReference type="AlphaFoldDB" id="W9WIT8"/>
<sequence length="692" mass="76104">MSPKGANRRAPKRRKLRDSDSQNVEGCYYACEDQDYHVDPDVHVGHGAVLDGNKYWPLDTDVTDPTVNIAEPLPSDGFPEPLSSAYPDTKRNSVPGKRMQPHDSPRLDLLTGSVSLPGPSFPTTPDATPRVKLPYGNPPSSMNNSSSQCSSGYAASVEIPSPFLYHDAQYGYIPPSNTVDPAWAFPYFGYACGQVQPEPDFVSYRSMSTAPQARPPLFERKESLGLAFCAPTSSKHRLEPSCISDESHDTSTHGCPLPELLDCSDCEETHVTLHCGPSNTDSAADWQLGIFNGPEWPSAGDFVARRRFYHVINQPYEPLSTTDDPVGPKPSYYGDFVARRRFYHVVDPPLILPNTGNNLVAPEIPCTGDFVARRRFYHAEDRPCVYPSTGDNLIYPTLPTLGYAPHIMAAHRSINDAVQAWRNDPAACWEASAKTIRTLTGPDDHIMVAPPAMVQMFPSPNSYTTESLENVYDHEESDPVSSNVHIGAAVQASLPLYMDVVPARLYQHQYITWPAAMPAAVPDLGAAVATNIEDSSSDSENVQKLFDWLCQFKSLEVPAEDNQIVSDSLPEAPTEEAGYQCCGDVPTPEAEASARQCAPWPSTLHPDDEAMHCSRHDEGYVTASGHYSEVEVLSQCGSEDGWVYWDWESETENEDRPDCAAESAKQGAGSTEPREEAEQVEKRPATLWGFLV</sequence>
<evidence type="ECO:0000313" key="2">
    <source>
        <dbReference type="EMBL" id="EXJ58409.1"/>
    </source>
</evidence>
<feature type="region of interest" description="Disordered" evidence="1">
    <location>
        <begin position="71"/>
        <end position="106"/>
    </location>
</feature>
<name>W9WIT8_9EURO</name>
<dbReference type="HOGENOM" id="CLU_436795_0_0_1"/>
<dbReference type="GeneID" id="19180417"/>
<dbReference type="RefSeq" id="XP_007758032.1">
    <property type="nucleotide sequence ID" value="XM_007759842.1"/>
</dbReference>
<feature type="region of interest" description="Disordered" evidence="1">
    <location>
        <begin position="650"/>
        <end position="692"/>
    </location>
</feature>
<proteinExistence type="predicted"/>
<dbReference type="VEuPathDB" id="FungiDB:A1O7_05834"/>
<reference evidence="2 3" key="1">
    <citation type="submission" date="2013-03" db="EMBL/GenBank/DDBJ databases">
        <title>The Genome Sequence of Cladophialophora yegresii CBS 114405.</title>
        <authorList>
            <consortium name="The Broad Institute Genomics Platform"/>
            <person name="Cuomo C."/>
            <person name="de Hoog S."/>
            <person name="Gorbushina A."/>
            <person name="Walker B."/>
            <person name="Young S.K."/>
            <person name="Zeng Q."/>
            <person name="Gargeya S."/>
            <person name="Fitzgerald M."/>
            <person name="Haas B."/>
            <person name="Abouelleil A."/>
            <person name="Allen A.W."/>
            <person name="Alvarado L."/>
            <person name="Arachchi H.M."/>
            <person name="Berlin A.M."/>
            <person name="Chapman S.B."/>
            <person name="Gainer-Dewar J."/>
            <person name="Goldberg J."/>
            <person name="Griggs A."/>
            <person name="Gujja S."/>
            <person name="Hansen M."/>
            <person name="Howarth C."/>
            <person name="Imamovic A."/>
            <person name="Ireland A."/>
            <person name="Larimer J."/>
            <person name="McCowan C."/>
            <person name="Murphy C."/>
            <person name="Pearson M."/>
            <person name="Poon T.W."/>
            <person name="Priest M."/>
            <person name="Roberts A."/>
            <person name="Saif S."/>
            <person name="Shea T."/>
            <person name="Sisk P."/>
            <person name="Sykes S."/>
            <person name="Wortman J."/>
            <person name="Nusbaum C."/>
            <person name="Birren B."/>
        </authorList>
    </citation>
    <scope>NUCLEOTIDE SEQUENCE [LARGE SCALE GENOMIC DNA]</scope>
    <source>
        <strain evidence="2 3">CBS 114405</strain>
    </source>
</reference>
<dbReference type="EMBL" id="AMGW01000004">
    <property type="protein sequence ID" value="EXJ58409.1"/>
    <property type="molecule type" value="Genomic_DNA"/>
</dbReference>
<dbReference type="OrthoDB" id="4150826at2759"/>
<accession>W9WIT8</accession>
<feature type="compositionally biased region" description="Basic and acidic residues" evidence="1">
    <location>
        <begin position="672"/>
        <end position="684"/>
    </location>
</feature>
<gene>
    <name evidence="2" type="ORF">A1O7_05834</name>
</gene>
<keyword evidence="3" id="KW-1185">Reference proteome</keyword>
<comment type="caution">
    <text evidence="2">The sequence shown here is derived from an EMBL/GenBank/DDBJ whole genome shotgun (WGS) entry which is preliminary data.</text>
</comment>
<evidence type="ECO:0000256" key="1">
    <source>
        <dbReference type="SAM" id="MobiDB-lite"/>
    </source>
</evidence>